<feature type="region of interest" description="Disordered" evidence="1">
    <location>
        <begin position="129"/>
        <end position="157"/>
    </location>
</feature>
<evidence type="ECO:0000313" key="3">
    <source>
        <dbReference type="Proteomes" id="UP000316649"/>
    </source>
</evidence>
<dbReference type="AlphaFoldDB" id="A0A557S0C1"/>
<accession>A0A557S0C1</accession>
<comment type="caution">
    <text evidence="2">The sequence shown here is derived from an EMBL/GenBank/DDBJ whole genome shotgun (WGS) entry which is preliminary data.</text>
</comment>
<dbReference type="RefSeq" id="WP_144360008.1">
    <property type="nucleotide sequence ID" value="NZ_VMNH01000023.1"/>
</dbReference>
<protein>
    <submittedName>
        <fullName evidence="2">Uncharacterized protein</fullName>
    </submittedName>
</protein>
<feature type="compositionally biased region" description="Basic and acidic residues" evidence="1">
    <location>
        <begin position="129"/>
        <end position="140"/>
    </location>
</feature>
<gene>
    <name evidence="2" type="ORF">FHP88_15565</name>
</gene>
<organism evidence="2 3">
    <name type="scientific">Sedimenticola selenatireducens</name>
    <dbReference type="NCBI Taxonomy" id="191960"/>
    <lineage>
        <taxon>Bacteria</taxon>
        <taxon>Pseudomonadati</taxon>
        <taxon>Pseudomonadota</taxon>
        <taxon>Gammaproteobacteria</taxon>
        <taxon>Chromatiales</taxon>
        <taxon>Sedimenticolaceae</taxon>
        <taxon>Sedimenticola</taxon>
    </lineage>
</organism>
<name>A0A557S0C1_9GAMM</name>
<dbReference type="OrthoDB" id="6872885at2"/>
<dbReference type="Proteomes" id="UP000316649">
    <property type="component" value="Unassembled WGS sequence"/>
</dbReference>
<sequence length="186" mass="21225">MSKYQAMCPVCGAFGAPEIFLAEAIKREAIAKALRMPHPLAMQVQVYIGLFRPPKRGHSMDRVERILEELLEPIEAGKLRRNGRDWPAPVEIWKYALDQVISRRNKLTLPLKDHGYLFEVVAGESDRAEANAEKKLEEQRKHHVRSGPKESSVPLGYNPVEAWKRDMERLGRTDLVEKVEGAKSEE</sequence>
<proteinExistence type="predicted"/>
<dbReference type="EMBL" id="VMNH01000023">
    <property type="protein sequence ID" value="TVO70871.1"/>
    <property type="molecule type" value="Genomic_DNA"/>
</dbReference>
<reference evidence="2 3" key="1">
    <citation type="submission" date="2019-07" db="EMBL/GenBank/DDBJ databases">
        <title>The pathways for chlorine oxyanion respiration interact through the shared metabolite chlorate.</title>
        <authorList>
            <person name="Barnum T.P."/>
            <person name="Cheng Y."/>
            <person name="Hill K.A."/>
            <person name="Lucas L.N."/>
            <person name="Carlson H.K."/>
            <person name="Coates J.D."/>
        </authorList>
    </citation>
    <scope>NUCLEOTIDE SEQUENCE [LARGE SCALE GENOMIC DNA]</scope>
    <source>
        <strain evidence="2 3">BK-1</strain>
    </source>
</reference>
<evidence type="ECO:0000256" key="1">
    <source>
        <dbReference type="SAM" id="MobiDB-lite"/>
    </source>
</evidence>
<evidence type="ECO:0000313" key="2">
    <source>
        <dbReference type="EMBL" id="TVO70871.1"/>
    </source>
</evidence>
<keyword evidence="3" id="KW-1185">Reference proteome</keyword>